<proteinExistence type="predicted"/>
<sequence length="61" mass="7616">EEWYSVEKEESIFFFWSFWISVNQLIYKNKYQAENVMEDLIHQETYKSKVIKESDEYEEHA</sequence>
<name>X0SSS8_9ZZZZ</name>
<accession>X0SSS8</accession>
<gene>
    <name evidence="1" type="ORF">S01H1_06865</name>
</gene>
<feature type="non-terminal residue" evidence="1">
    <location>
        <position position="1"/>
    </location>
</feature>
<protein>
    <submittedName>
        <fullName evidence="1">Uncharacterized protein</fullName>
    </submittedName>
</protein>
<comment type="caution">
    <text evidence="1">The sequence shown here is derived from an EMBL/GenBank/DDBJ whole genome shotgun (WGS) entry which is preliminary data.</text>
</comment>
<organism evidence="1">
    <name type="scientific">marine sediment metagenome</name>
    <dbReference type="NCBI Taxonomy" id="412755"/>
    <lineage>
        <taxon>unclassified sequences</taxon>
        <taxon>metagenomes</taxon>
        <taxon>ecological metagenomes</taxon>
    </lineage>
</organism>
<evidence type="ECO:0000313" key="1">
    <source>
        <dbReference type="EMBL" id="GAF84029.1"/>
    </source>
</evidence>
<dbReference type="AlphaFoldDB" id="X0SSS8"/>
<dbReference type="EMBL" id="BARS01003542">
    <property type="protein sequence ID" value="GAF84029.1"/>
    <property type="molecule type" value="Genomic_DNA"/>
</dbReference>
<reference evidence="1" key="1">
    <citation type="journal article" date="2014" name="Front. Microbiol.">
        <title>High frequency of phylogenetically diverse reductive dehalogenase-homologous genes in deep subseafloor sedimentary metagenomes.</title>
        <authorList>
            <person name="Kawai M."/>
            <person name="Futagami T."/>
            <person name="Toyoda A."/>
            <person name="Takaki Y."/>
            <person name="Nishi S."/>
            <person name="Hori S."/>
            <person name="Arai W."/>
            <person name="Tsubouchi T."/>
            <person name="Morono Y."/>
            <person name="Uchiyama I."/>
            <person name="Ito T."/>
            <person name="Fujiyama A."/>
            <person name="Inagaki F."/>
            <person name="Takami H."/>
        </authorList>
    </citation>
    <scope>NUCLEOTIDE SEQUENCE</scope>
    <source>
        <strain evidence="1">Expedition CK06-06</strain>
    </source>
</reference>